<sequence>MGKGAKLHVKSTISKAQSDSQQFSDDGNDGYANYVSLKEIVRILTVGRDYEAPLMGILFVAQNASGAENRLKDDRTDSPESGFKNGNVPVDPFSAEYMKYVKGIHSGMDQISEAPSIFKKLDSKKYVQLSYKSSATLMLIPKRLKI</sequence>
<evidence type="ECO:0000313" key="3">
    <source>
        <dbReference type="Proteomes" id="UP000823775"/>
    </source>
</evidence>
<dbReference type="Proteomes" id="UP000823775">
    <property type="component" value="Unassembled WGS sequence"/>
</dbReference>
<proteinExistence type="predicted"/>
<reference evidence="2 3" key="1">
    <citation type="journal article" date="2021" name="BMC Genomics">
        <title>Datura genome reveals duplications of psychoactive alkaloid biosynthetic genes and high mutation rate following tissue culture.</title>
        <authorList>
            <person name="Rajewski A."/>
            <person name="Carter-House D."/>
            <person name="Stajich J."/>
            <person name="Litt A."/>
        </authorList>
    </citation>
    <scope>NUCLEOTIDE SEQUENCE [LARGE SCALE GENOMIC DNA]</scope>
    <source>
        <strain evidence="2">AR-01</strain>
    </source>
</reference>
<evidence type="ECO:0000313" key="2">
    <source>
        <dbReference type="EMBL" id="MCD9645041.1"/>
    </source>
</evidence>
<protein>
    <submittedName>
        <fullName evidence="2">Uncharacterized protein</fullName>
    </submittedName>
</protein>
<dbReference type="EMBL" id="JACEIK010004320">
    <property type="protein sequence ID" value="MCD9645041.1"/>
    <property type="molecule type" value="Genomic_DNA"/>
</dbReference>
<organism evidence="2 3">
    <name type="scientific">Datura stramonium</name>
    <name type="common">Jimsonweed</name>
    <name type="synonym">Common thornapple</name>
    <dbReference type="NCBI Taxonomy" id="4076"/>
    <lineage>
        <taxon>Eukaryota</taxon>
        <taxon>Viridiplantae</taxon>
        <taxon>Streptophyta</taxon>
        <taxon>Embryophyta</taxon>
        <taxon>Tracheophyta</taxon>
        <taxon>Spermatophyta</taxon>
        <taxon>Magnoliopsida</taxon>
        <taxon>eudicotyledons</taxon>
        <taxon>Gunneridae</taxon>
        <taxon>Pentapetalae</taxon>
        <taxon>asterids</taxon>
        <taxon>lamiids</taxon>
        <taxon>Solanales</taxon>
        <taxon>Solanaceae</taxon>
        <taxon>Solanoideae</taxon>
        <taxon>Datureae</taxon>
        <taxon>Datura</taxon>
    </lineage>
</organism>
<comment type="caution">
    <text evidence="2">The sequence shown here is derived from an EMBL/GenBank/DDBJ whole genome shotgun (WGS) entry which is preliminary data.</text>
</comment>
<name>A0ABS8VCW4_DATST</name>
<feature type="compositionally biased region" description="Polar residues" evidence="1">
    <location>
        <begin position="11"/>
        <end position="25"/>
    </location>
</feature>
<accession>A0ABS8VCW4</accession>
<keyword evidence="3" id="KW-1185">Reference proteome</keyword>
<evidence type="ECO:0000256" key="1">
    <source>
        <dbReference type="SAM" id="MobiDB-lite"/>
    </source>
</evidence>
<feature type="region of interest" description="Disordered" evidence="1">
    <location>
        <begin position="1"/>
        <end position="25"/>
    </location>
</feature>
<gene>
    <name evidence="2" type="ORF">HAX54_033694</name>
</gene>